<reference evidence="1" key="1">
    <citation type="submission" date="2023-03" db="EMBL/GenBank/DDBJ databases">
        <authorList>
            <person name="Steffen K."/>
            <person name="Cardenas P."/>
        </authorList>
    </citation>
    <scope>NUCLEOTIDE SEQUENCE</scope>
</reference>
<dbReference type="Proteomes" id="UP001174909">
    <property type="component" value="Unassembled WGS sequence"/>
</dbReference>
<feature type="non-terminal residue" evidence="1">
    <location>
        <position position="1"/>
    </location>
</feature>
<comment type="caution">
    <text evidence="1">The sequence shown here is derived from an EMBL/GenBank/DDBJ whole genome shotgun (WGS) entry which is preliminary data.</text>
</comment>
<protein>
    <submittedName>
        <fullName evidence="1">Uncharacterized protein</fullName>
    </submittedName>
</protein>
<gene>
    <name evidence="1" type="ORF">GBAR_LOCUS1747</name>
</gene>
<sequence>ALGDLKQQELLSVQLKQARSSGAVNKTYQVSRGAGSARLDDLVARLLHPADRCQGAGRYHLRSAGEYLRSGVFECANYSRGGSKEATLKKRTSKTRACAHRFSCTCKMKFKLL</sequence>
<dbReference type="AlphaFoldDB" id="A0AA35QX99"/>
<evidence type="ECO:0000313" key="2">
    <source>
        <dbReference type="Proteomes" id="UP001174909"/>
    </source>
</evidence>
<evidence type="ECO:0000313" key="1">
    <source>
        <dbReference type="EMBL" id="CAI7995761.1"/>
    </source>
</evidence>
<accession>A0AA35QX99</accession>
<proteinExistence type="predicted"/>
<name>A0AA35QX99_GEOBA</name>
<dbReference type="EMBL" id="CASHTH010000256">
    <property type="protein sequence ID" value="CAI7995761.1"/>
    <property type="molecule type" value="Genomic_DNA"/>
</dbReference>
<keyword evidence="2" id="KW-1185">Reference proteome</keyword>
<organism evidence="1 2">
    <name type="scientific">Geodia barretti</name>
    <name type="common">Barrett's horny sponge</name>
    <dbReference type="NCBI Taxonomy" id="519541"/>
    <lineage>
        <taxon>Eukaryota</taxon>
        <taxon>Metazoa</taxon>
        <taxon>Porifera</taxon>
        <taxon>Demospongiae</taxon>
        <taxon>Heteroscleromorpha</taxon>
        <taxon>Tetractinellida</taxon>
        <taxon>Astrophorina</taxon>
        <taxon>Geodiidae</taxon>
        <taxon>Geodia</taxon>
    </lineage>
</organism>